<comment type="subcellular location">
    <subcellularLocation>
        <location evidence="1 8">Cell membrane</location>
        <topology evidence="1 8">Multi-pass membrane protein</topology>
    </subcellularLocation>
</comment>
<keyword evidence="4 8" id="KW-0812">Transmembrane</keyword>
<comment type="similarity">
    <text evidence="7 8">Belongs to the drug/metabolite transporter (DMT) superfamily. Small multidrug resistance (SMR) (TC 2.A.7.1) family.</text>
</comment>
<feature type="transmembrane region" description="Helical" evidence="9">
    <location>
        <begin position="58"/>
        <end position="79"/>
    </location>
</feature>
<evidence type="ECO:0000256" key="5">
    <source>
        <dbReference type="ARBA" id="ARBA00022989"/>
    </source>
</evidence>
<dbReference type="GO" id="GO:0015297">
    <property type="term" value="F:antiporter activity"/>
    <property type="evidence" value="ECO:0007669"/>
    <property type="project" value="TreeGrafter"/>
</dbReference>
<dbReference type="InterPro" id="IPR037185">
    <property type="entry name" value="EmrE-like"/>
</dbReference>
<dbReference type="Gene3D" id="1.10.3730.20">
    <property type="match status" value="1"/>
</dbReference>
<dbReference type="GO" id="GO:0015199">
    <property type="term" value="F:amino-acid betaine transmembrane transporter activity"/>
    <property type="evidence" value="ECO:0007669"/>
    <property type="project" value="TreeGrafter"/>
</dbReference>
<sequence length="110" mass="11487">MHIWLALAIAIAAEVVATTALKASEGFTRSLPSLVVVLGYGCAFFFLAQALRGIPVGVAYAVWSGAGIVLVSLIAWIFLGQRLDMAAVFGILLILAGVTVIQLFSKASAH</sequence>
<evidence type="ECO:0000256" key="8">
    <source>
        <dbReference type="RuleBase" id="RU003942"/>
    </source>
</evidence>
<evidence type="ECO:0000256" key="2">
    <source>
        <dbReference type="ARBA" id="ARBA00022448"/>
    </source>
</evidence>
<feature type="transmembrane region" description="Helical" evidence="9">
    <location>
        <begin position="33"/>
        <end position="51"/>
    </location>
</feature>
<dbReference type="FunFam" id="1.10.3730.20:FF:000001">
    <property type="entry name" value="Quaternary ammonium compound resistance transporter SugE"/>
    <property type="match status" value="1"/>
</dbReference>
<dbReference type="OrthoDB" id="9808638at2"/>
<keyword evidence="11" id="KW-1185">Reference proteome</keyword>
<evidence type="ECO:0000256" key="9">
    <source>
        <dbReference type="SAM" id="Phobius"/>
    </source>
</evidence>
<evidence type="ECO:0000256" key="7">
    <source>
        <dbReference type="ARBA" id="ARBA00038032"/>
    </source>
</evidence>
<dbReference type="GO" id="GO:0015220">
    <property type="term" value="F:choline transmembrane transporter activity"/>
    <property type="evidence" value="ECO:0007669"/>
    <property type="project" value="TreeGrafter"/>
</dbReference>
<dbReference type="SUPFAM" id="SSF103481">
    <property type="entry name" value="Multidrug resistance efflux transporter EmrE"/>
    <property type="match status" value="1"/>
</dbReference>
<protein>
    <submittedName>
        <fullName evidence="10">Small multidrug resistance pump</fullName>
    </submittedName>
</protein>
<evidence type="ECO:0000313" key="11">
    <source>
        <dbReference type="Proteomes" id="UP000295293"/>
    </source>
</evidence>
<dbReference type="GO" id="GO:0031460">
    <property type="term" value="P:glycine betaine transport"/>
    <property type="evidence" value="ECO:0007669"/>
    <property type="project" value="TreeGrafter"/>
</dbReference>
<dbReference type="AlphaFoldDB" id="A0A4R6Z4P5"/>
<evidence type="ECO:0000256" key="3">
    <source>
        <dbReference type="ARBA" id="ARBA00022475"/>
    </source>
</evidence>
<dbReference type="PANTHER" id="PTHR30561:SF1">
    <property type="entry name" value="MULTIDRUG TRANSPORTER EMRE"/>
    <property type="match status" value="1"/>
</dbReference>
<proteinExistence type="inferred from homology"/>
<dbReference type="GO" id="GO:0005886">
    <property type="term" value="C:plasma membrane"/>
    <property type="evidence" value="ECO:0007669"/>
    <property type="project" value="UniProtKB-SubCell"/>
</dbReference>
<accession>A0A4R6Z4P5</accession>
<keyword evidence="5 9" id="KW-1133">Transmembrane helix</keyword>
<dbReference type="GO" id="GO:1990961">
    <property type="term" value="P:xenobiotic detoxification by transmembrane export across the plasma membrane"/>
    <property type="evidence" value="ECO:0007669"/>
    <property type="project" value="UniProtKB-ARBA"/>
</dbReference>
<reference evidence="10 11" key="1">
    <citation type="submission" date="2019-03" db="EMBL/GenBank/DDBJ databases">
        <title>Genomic Encyclopedia of Type Strains, Phase IV (KMG-IV): sequencing the most valuable type-strain genomes for metagenomic binning, comparative biology and taxonomic classification.</title>
        <authorList>
            <person name="Goeker M."/>
        </authorList>
    </citation>
    <scope>NUCLEOTIDE SEQUENCE [LARGE SCALE GENOMIC DNA]</scope>
    <source>
        <strain evidence="10 11">DSM 21667</strain>
    </source>
</reference>
<dbReference type="EMBL" id="SNZH01000003">
    <property type="protein sequence ID" value="TDR46657.1"/>
    <property type="molecule type" value="Genomic_DNA"/>
</dbReference>
<keyword evidence="3" id="KW-1003">Cell membrane</keyword>
<keyword evidence="6 9" id="KW-0472">Membrane</keyword>
<dbReference type="Pfam" id="PF00893">
    <property type="entry name" value="Multi_Drug_Res"/>
    <property type="match status" value="1"/>
</dbReference>
<dbReference type="Proteomes" id="UP000295293">
    <property type="component" value="Unassembled WGS sequence"/>
</dbReference>
<comment type="caution">
    <text evidence="10">The sequence shown here is derived from an EMBL/GenBank/DDBJ whole genome shotgun (WGS) entry which is preliminary data.</text>
</comment>
<dbReference type="PANTHER" id="PTHR30561">
    <property type="entry name" value="SMR FAMILY PROTON-DEPENDENT DRUG EFFLUX TRANSPORTER SUGE"/>
    <property type="match status" value="1"/>
</dbReference>
<name>A0A4R6Z4P5_9GAMM</name>
<gene>
    <name evidence="10" type="ORF">DFR29_103193</name>
</gene>
<evidence type="ECO:0000256" key="6">
    <source>
        <dbReference type="ARBA" id="ARBA00023136"/>
    </source>
</evidence>
<evidence type="ECO:0000313" key="10">
    <source>
        <dbReference type="EMBL" id="TDR46657.1"/>
    </source>
</evidence>
<evidence type="ECO:0000256" key="1">
    <source>
        <dbReference type="ARBA" id="ARBA00004651"/>
    </source>
</evidence>
<organism evidence="10 11">
    <name type="scientific">Tahibacter aquaticus</name>
    <dbReference type="NCBI Taxonomy" id="520092"/>
    <lineage>
        <taxon>Bacteria</taxon>
        <taxon>Pseudomonadati</taxon>
        <taxon>Pseudomonadota</taxon>
        <taxon>Gammaproteobacteria</taxon>
        <taxon>Lysobacterales</taxon>
        <taxon>Rhodanobacteraceae</taxon>
        <taxon>Tahibacter</taxon>
    </lineage>
</organism>
<dbReference type="RefSeq" id="WP_133817791.1">
    <property type="nucleotide sequence ID" value="NZ_SNZH01000003.1"/>
</dbReference>
<keyword evidence="2" id="KW-0813">Transport</keyword>
<feature type="transmembrane region" description="Helical" evidence="9">
    <location>
        <begin position="85"/>
        <end position="104"/>
    </location>
</feature>
<dbReference type="InterPro" id="IPR045324">
    <property type="entry name" value="Small_multidrug_res"/>
</dbReference>
<dbReference type="InterPro" id="IPR000390">
    <property type="entry name" value="Small_drug/metabolite_transptr"/>
</dbReference>
<evidence type="ECO:0000256" key="4">
    <source>
        <dbReference type="ARBA" id="ARBA00022692"/>
    </source>
</evidence>